<dbReference type="Gene3D" id="1.20.120.1910">
    <property type="entry name" value="Cysteine-tRNA ligase, C-terminal anti-codon recognition domain"/>
    <property type="match status" value="1"/>
</dbReference>
<dbReference type="GO" id="GO:0004812">
    <property type="term" value="F:aminoacyl-tRNA ligase activity"/>
    <property type="evidence" value="ECO:0007669"/>
    <property type="project" value="InterPro"/>
</dbReference>
<dbReference type="InterPro" id="IPR009080">
    <property type="entry name" value="tRNAsynth_Ia_anticodon-bd"/>
</dbReference>
<dbReference type="Pfam" id="PF23493">
    <property type="entry name" value="CysS_C"/>
    <property type="match status" value="1"/>
</dbReference>
<evidence type="ECO:0000259" key="1">
    <source>
        <dbReference type="Pfam" id="PF23493"/>
    </source>
</evidence>
<dbReference type="GO" id="GO:0006418">
    <property type="term" value="P:tRNA aminoacylation for protein translation"/>
    <property type="evidence" value="ECO:0007669"/>
    <property type="project" value="InterPro"/>
</dbReference>
<accession>A0A6J6I7J4</accession>
<name>A0A6J6I7J4_9ZZZZ</name>
<dbReference type="GO" id="GO:0005524">
    <property type="term" value="F:ATP binding"/>
    <property type="evidence" value="ECO:0007669"/>
    <property type="project" value="InterPro"/>
</dbReference>
<proteinExistence type="predicted"/>
<protein>
    <submittedName>
        <fullName evidence="2">Unannotated protein</fullName>
    </submittedName>
</protein>
<dbReference type="SUPFAM" id="SSF47323">
    <property type="entry name" value="Anticodon-binding domain of a subclass of class I aminoacyl-tRNA synthetases"/>
    <property type="match status" value="1"/>
</dbReference>
<gene>
    <name evidence="2" type="ORF">UFOPK1931_00406</name>
</gene>
<reference evidence="2" key="1">
    <citation type="submission" date="2020-05" db="EMBL/GenBank/DDBJ databases">
        <authorList>
            <person name="Chiriac C."/>
            <person name="Salcher M."/>
            <person name="Ghai R."/>
            <person name="Kavagutti S V."/>
        </authorList>
    </citation>
    <scope>NUCLEOTIDE SEQUENCE</scope>
</reference>
<dbReference type="InterPro" id="IPR056411">
    <property type="entry name" value="CysS_C"/>
</dbReference>
<dbReference type="AlphaFoldDB" id="A0A6J6I7J4"/>
<sequence length="105" mass="11525">MHESVREGNVSLDEQLPHQAARNYAEVLAMVDVLNINPTAKFWQGSGSTAAMSALDGLVRSLIEERNVARDSKDFKTSDRIRDQLKAVGVTLEDSAGSTHWNLDA</sequence>
<organism evidence="2">
    <name type="scientific">freshwater metagenome</name>
    <dbReference type="NCBI Taxonomy" id="449393"/>
    <lineage>
        <taxon>unclassified sequences</taxon>
        <taxon>metagenomes</taxon>
        <taxon>ecological metagenomes</taxon>
    </lineage>
</organism>
<feature type="domain" description="Cysteinyl-tRNA ligase anticodon binding" evidence="1">
    <location>
        <begin position="55"/>
        <end position="101"/>
    </location>
</feature>
<evidence type="ECO:0000313" key="2">
    <source>
        <dbReference type="EMBL" id="CAB4619364.1"/>
    </source>
</evidence>
<dbReference type="EMBL" id="CAEZVE010000055">
    <property type="protein sequence ID" value="CAB4619364.1"/>
    <property type="molecule type" value="Genomic_DNA"/>
</dbReference>